<name>A0A5C3QSN0_9AGAR</name>
<dbReference type="GO" id="GO:0005829">
    <property type="term" value="C:cytosol"/>
    <property type="evidence" value="ECO:0007669"/>
    <property type="project" value="TreeGrafter"/>
</dbReference>
<keyword evidence="1" id="KW-0560">Oxidoreductase</keyword>
<dbReference type="EMBL" id="ML178820">
    <property type="protein sequence ID" value="TFL03531.1"/>
    <property type="molecule type" value="Genomic_DNA"/>
</dbReference>
<evidence type="ECO:0000259" key="2">
    <source>
        <dbReference type="Pfam" id="PF00248"/>
    </source>
</evidence>
<evidence type="ECO:0000256" key="1">
    <source>
        <dbReference type="ARBA" id="ARBA00023002"/>
    </source>
</evidence>
<dbReference type="PANTHER" id="PTHR43364:SF4">
    <property type="entry name" value="NAD(P)-LINKED OXIDOREDUCTASE SUPERFAMILY PROTEIN"/>
    <property type="match status" value="1"/>
</dbReference>
<dbReference type="PANTHER" id="PTHR43364">
    <property type="entry name" value="NADH-SPECIFIC METHYLGLYOXAL REDUCTASE-RELATED"/>
    <property type="match status" value="1"/>
</dbReference>
<proteinExistence type="predicted"/>
<dbReference type="Gene3D" id="3.20.20.100">
    <property type="entry name" value="NADP-dependent oxidoreductase domain"/>
    <property type="match status" value="1"/>
</dbReference>
<dbReference type="OrthoDB" id="2845141at2759"/>
<feature type="domain" description="NADP-dependent oxidoreductase" evidence="2">
    <location>
        <begin position="3"/>
        <end position="232"/>
    </location>
</feature>
<dbReference type="GO" id="GO:0016491">
    <property type="term" value="F:oxidoreductase activity"/>
    <property type="evidence" value="ECO:0007669"/>
    <property type="project" value="UniProtKB-KW"/>
</dbReference>
<evidence type="ECO:0000313" key="4">
    <source>
        <dbReference type="Proteomes" id="UP000305067"/>
    </source>
</evidence>
<evidence type="ECO:0000313" key="3">
    <source>
        <dbReference type="EMBL" id="TFL03531.1"/>
    </source>
</evidence>
<dbReference type="InterPro" id="IPR023210">
    <property type="entry name" value="NADP_OxRdtase_dom"/>
</dbReference>
<gene>
    <name evidence="3" type="ORF">BDV98DRAFT_545516</name>
</gene>
<protein>
    <submittedName>
        <fullName evidence="3">NADP-dependent oxidoreductase domain-containing protein</fullName>
    </submittedName>
</protein>
<accession>A0A5C3QSN0</accession>
<reference evidence="3 4" key="1">
    <citation type="journal article" date="2019" name="Nat. Ecol. Evol.">
        <title>Megaphylogeny resolves global patterns of mushroom evolution.</title>
        <authorList>
            <person name="Varga T."/>
            <person name="Krizsan K."/>
            <person name="Foldi C."/>
            <person name="Dima B."/>
            <person name="Sanchez-Garcia M."/>
            <person name="Sanchez-Ramirez S."/>
            <person name="Szollosi G.J."/>
            <person name="Szarkandi J.G."/>
            <person name="Papp V."/>
            <person name="Albert L."/>
            <person name="Andreopoulos W."/>
            <person name="Angelini C."/>
            <person name="Antonin V."/>
            <person name="Barry K.W."/>
            <person name="Bougher N.L."/>
            <person name="Buchanan P."/>
            <person name="Buyck B."/>
            <person name="Bense V."/>
            <person name="Catcheside P."/>
            <person name="Chovatia M."/>
            <person name="Cooper J."/>
            <person name="Damon W."/>
            <person name="Desjardin D."/>
            <person name="Finy P."/>
            <person name="Geml J."/>
            <person name="Haridas S."/>
            <person name="Hughes K."/>
            <person name="Justo A."/>
            <person name="Karasinski D."/>
            <person name="Kautmanova I."/>
            <person name="Kiss B."/>
            <person name="Kocsube S."/>
            <person name="Kotiranta H."/>
            <person name="LaButti K.M."/>
            <person name="Lechner B.E."/>
            <person name="Liimatainen K."/>
            <person name="Lipzen A."/>
            <person name="Lukacs Z."/>
            <person name="Mihaltcheva S."/>
            <person name="Morgado L.N."/>
            <person name="Niskanen T."/>
            <person name="Noordeloos M.E."/>
            <person name="Ohm R.A."/>
            <person name="Ortiz-Santana B."/>
            <person name="Ovrebo C."/>
            <person name="Racz N."/>
            <person name="Riley R."/>
            <person name="Savchenko A."/>
            <person name="Shiryaev A."/>
            <person name="Soop K."/>
            <person name="Spirin V."/>
            <person name="Szebenyi C."/>
            <person name="Tomsovsky M."/>
            <person name="Tulloss R.E."/>
            <person name="Uehling J."/>
            <person name="Grigoriev I.V."/>
            <person name="Vagvolgyi C."/>
            <person name="Papp T."/>
            <person name="Martin F.M."/>
            <person name="Miettinen O."/>
            <person name="Hibbett D.S."/>
            <person name="Nagy L.G."/>
        </authorList>
    </citation>
    <scope>NUCLEOTIDE SEQUENCE [LARGE SCALE GENOMIC DNA]</scope>
    <source>
        <strain evidence="3 4">CBS 309.79</strain>
    </source>
</reference>
<keyword evidence="4" id="KW-1185">Reference proteome</keyword>
<dbReference type="Pfam" id="PF00248">
    <property type="entry name" value="Aldo_ket_red"/>
    <property type="match status" value="1"/>
</dbReference>
<dbReference type="InterPro" id="IPR050523">
    <property type="entry name" value="AKR_Detox_Biosynth"/>
</dbReference>
<dbReference type="STRING" id="1884261.A0A5C3QSN0"/>
<dbReference type="InterPro" id="IPR036812">
    <property type="entry name" value="NAD(P)_OxRdtase_dom_sf"/>
</dbReference>
<organism evidence="3 4">
    <name type="scientific">Pterulicium gracile</name>
    <dbReference type="NCBI Taxonomy" id="1884261"/>
    <lineage>
        <taxon>Eukaryota</taxon>
        <taxon>Fungi</taxon>
        <taxon>Dikarya</taxon>
        <taxon>Basidiomycota</taxon>
        <taxon>Agaricomycotina</taxon>
        <taxon>Agaricomycetes</taxon>
        <taxon>Agaricomycetidae</taxon>
        <taxon>Agaricales</taxon>
        <taxon>Pleurotineae</taxon>
        <taxon>Pterulaceae</taxon>
        <taxon>Pterulicium</taxon>
    </lineage>
</organism>
<sequence length="251" mass="28534">MNGSASRKEKILEAANQSCKMLGVDKVFVYMLHSPDMTTPFEEQMEAVQELHLEGRFQKAGRSHLHPGAIKEIHRIATEKGYVLPTVYQGPYSLLFKNVESDLFPTLRSLDIAFQAYSPIGGGFLAKTPEFIANPPKGTRWDPNHIGDLYQSTYNKPELIEFLKEYIDLAKETGDQQAEIAYRWVKYHSILNGSRSDAVIIGSGKPEQLEQTLVMMEKGPLDEKVVRMLDVMWENIKVAAPRHDYLQKYLS</sequence>
<dbReference type="AlphaFoldDB" id="A0A5C3QSN0"/>
<dbReference type="Proteomes" id="UP000305067">
    <property type="component" value="Unassembled WGS sequence"/>
</dbReference>
<dbReference type="SUPFAM" id="SSF51430">
    <property type="entry name" value="NAD(P)-linked oxidoreductase"/>
    <property type="match status" value="1"/>
</dbReference>